<keyword evidence="10" id="KW-1185">Reference proteome</keyword>
<dbReference type="KEGG" id="fpl:Ferp_0097"/>
<organism evidence="9 10">
    <name type="scientific">Ferroglobus placidus (strain DSM 10642 / AEDII12DO)</name>
    <dbReference type="NCBI Taxonomy" id="589924"/>
    <lineage>
        <taxon>Archaea</taxon>
        <taxon>Methanobacteriati</taxon>
        <taxon>Methanobacteriota</taxon>
        <taxon>Archaeoglobi</taxon>
        <taxon>Archaeoglobales</taxon>
        <taxon>Archaeoglobaceae</taxon>
        <taxon>Ferroglobus</taxon>
    </lineage>
</organism>
<feature type="domain" description="ERCC4" evidence="8">
    <location>
        <begin position="1"/>
        <end position="84"/>
    </location>
</feature>
<dbReference type="InterPro" id="IPR003583">
    <property type="entry name" value="Hlx-hairpin-Hlx_DNA-bd_motif"/>
</dbReference>
<dbReference type="PaxDb" id="589924-Ferp_0097"/>
<evidence type="ECO:0000256" key="1">
    <source>
        <dbReference type="ARBA" id="ARBA00022722"/>
    </source>
</evidence>
<dbReference type="PANTHER" id="PTHR10150">
    <property type="entry name" value="DNA REPAIR ENDONUCLEASE XPF"/>
    <property type="match status" value="1"/>
</dbReference>
<dbReference type="SUPFAM" id="SSF47781">
    <property type="entry name" value="RuvA domain 2-like"/>
    <property type="match status" value="1"/>
</dbReference>
<dbReference type="EMBL" id="CP001899">
    <property type="protein sequence ID" value="ADC64286.1"/>
    <property type="molecule type" value="Genomic_DNA"/>
</dbReference>
<feature type="domain" description="Helix-hairpin-helix DNA-binding motif class 1" evidence="7">
    <location>
        <begin position="187"/>
        <end position="206"/>
    </location>
</feature>
<sequence>MIFVDDREPEKVFRMLEEAGVEYEIRRLEVGDFLVVHESYEVAVERKSAEDFVNSTIDGRIFRQHYLLSSRYNLSFIFIIGSIEEVLVRREIRREAVIGALISLAVKKEKGQVVPITFENEFDSILALKYIDSKIRKGELRVFPRVKAKEDYQIAMLTAIPGIGEERAKRLLEKFGNLQRIANASLYELMRVEGIGEKYARRIYDAFRGRKIR</sequence>
<dbReference type="Pfam" id="PF02732">
    <property type="entry name" value="ERCC4"/>
    <property type="match status" value="1"/>
</dbReference>
<dbReference type="HOGENOM" id="CLU_101253_0_0_2"/>
<reference evidence="9 10" key="2">
    <citation type="journal article" date="2011" name="Stand. Genomic Sci.">
        <title>Complete genome sequence of Ferroglobus placidus AEDII12DO.</title>
        <authorList>
            <person name="Anderson I."/>
            <person name="Risso C."/>
            <person name="Holmes D."/>
            <person name="Lucas S."/>
            <person name="Copeland A."/>
            <person name="Lapidus A."/>
            <person name="Cheng J.F."/>
            <person name="Bruce D."/>
            <person name="Goodwin L."/>
            <person name="Pitluck S."/>
            <person name="Saunders E."/>
            <person name="Brettin T."/>
            <person name="Detter J.C."/>
            <person name="Han C."/>
            <person name="Tapia R."/>
            <person name="Larimer F."/>
            <person name="Land M."/>
            <person name="Hauser L."/>
            <person name="Woyke T."/>
            <person name="Lovley D."/>
            <person name="Kyrpides N."/>
            <person name="Ivanova N."/>
        </authorList>
    </citation>
    <scope>NUCLEOTIDE SEQUENCE [LARGE SCALE GENOMIC DNA]</scope>
    <source>
        <strain evidence="10">DSM 10642 / AEDII12DO</strain>
    </source>
</reference>
<evidence type="ECO:0000256" key="6">
    <source>
        <dbReference type="ARBA" id="ARBA00023204"/>
    </source>
</evidence>
<keyword evidence="6" id="KW-0234">DNA repair</keyword>
<dbReference type="InterPro" id="IPR006166">
    <property type="entry name" value="ERCC4_domain"/>
</dbReference>
<dbReference type="AlphaFoldDB" id="D3S150"/>
<dbReference type="STRING" id="589924.Ferp_0097"/>
<dbReference type="InterPro" id="IPR010994">
    <property type="entry name" value="RuvA_2-like"/>
</dbReference>
<keyword evidence="4" id="KW-0378">Hydrolase</keyword>
<name>D3S150_FERPA</name>
<dbReference type="GO" id="GO:0000724">
    <property type="term" value="P:double-strand break repair via homologous recombination"/>
    <property type="evidence" value="ECO:0007669"/>
    <property type="project" value="TreeGrafter"/>
</dbReference>
<accession>D3S150</accession>
<protein>
    <submittedName>
        <fullName evidence="9">ERCC4 domain protein</fullName>
    </submittedName>
</protein>
<reference evidence="10" key="1">
    <citation type="submission" date="2010-02" db="EMBL/GenBank/DDBJ databases">
        <title>Complete sequence of Ferroglobus placidus DSM 10642.</title>
        <authorList>
            <consortium name="US DOE Joint Genome Institute"/>
            <person name="Lucas S."/>
            <person name="Copeland A."/>
            <person name="Lapidus A."/>
            <person name="Cheng J.-F."/>
            <person name="Bruce D."/>
            <person name="Goodwin L."/>
            <person name="Pitluck S."/>
            <person name="Saunders E."/>
            <person name="Brettin T."/>
            <person name="Detter J.C."/>
            <person name="Han C."/>
            <person name="Tapia R."/>
            <person name="Larimer F."/>
            <person name="Land M."/>
            <person name="Hauser L."/>
            <person name="Kyrpides N."/>
            <person name="Ivanova N."/>
            <person name="Holmes D."/>
            <person name="Lovley D."/>
            <person name="Kyrpides N."/>
            <person name="Anderson I.J."/>
            <person name="Woyke T."/>
        </authorList>
    </citation>
    <scope>NUCLEOTIDE SEQUENCE [LARGE SCALE GENOMIC DNA]</scope>
    <source>
        <strain evidence="10">DSM 10642 / AEDII12DO</strain>
    </source>
</reference>
<dbReference type="GeneID" id="8777589"/>
<dbReference type="eggNOG" id="arCOG04206">
    <property type="taxonomic scope" value="Archaea"/>
</dbReference>
<dbReference type="GO" id="GO:0003697">
    <property type="term" value="F:single-stranded DNA binding"/>
    <property type="evidence" value="ECO:0007669"/>
    <property type="project" value="TreeGrafter"/>
</dbReference>
<dbReference type="Pfam" id="PF14520">
    <property type="entry name" value="HHH_5"/>
    <property type="match status" value="1"/>
</dbReference>
<dbReference type="GO" id="GO:0003684">
    <property type="term" value="F:damaged DNA binding"/>
    <property type="evidence" value="ECO:0007669"/>
    <property type="project" value="TreeGrafter"/>
</dbReference>
<keyword evidence="3" id="KW-0227">DNA damage</keyword>
<keyword evidence="1" id="KW-0540">Nuclease</keyword>
<feature type="domain" description="Helix-hairpin-helix DNA-binding motif class 1" evidence="7">
    <location>
        <begin position="155"/>
        <end position="174"/>
    </location>
</feature>
<dbReference type="Gene3D" id="1.10.150.20">
    <property type="entry name" value="5' to 3' exonuclease, C-terminal subdomain"/>
    <property type="match status" value="1"/>
</dbReference>
<evidence type="ECO:0000259" key="8">
    <source>
        <dbReference type="SMART" id="SM00891"/>
    </source>
</evidence>
<proteinExistence type="predicted"/>
<evidence type="ECO:0000256" key="2">
    <source>
        <dbReference type="ARBA" id="ARBA00022759"/>
    </source>
</evidence>
<dbReference type="Proteomes" id="UP000002613">
    <property type="component" value="Chromosome"/>
</dbReference>
<evidence type="ECO:0000313" key="10">
    <source>
        <dbReference type="Proteomes" id="UP000002613"/>
    </source>
</evidence>
<gene>
    <name evidence="9" type="ordered locus">Ferp_0097</name>
</gene>
<dbReference type="PANTHER" id="PTHR10150:SF0">
    <property type="entry name" value="DNA REPAIR ENDONUCLEASE XPF"/>
    <property type="match status" value="1"/>
</dbReference>
<dbReference type="InterPro" id="IPR011335">
    <property type="entry name" value="Restrct_endonuc-II-like"/>
</dbReference>
<evidence type="ECO:0000259" key="7">
    <source>
        <dbReference type="SMART" id="SM00278"/>
    </source>
</evidence>
<dbReference type="OrthoDB" id="121419at2157"/>
<dbReference type="Gene3D" id="3.40.50.10130">
    <property type="match status" value="1"/>
</dbReference>
<evidence type="ECO:0000256" key="3">
    <source>
        <dbReference type="ARBA" id="ARBA00022763"/>
    </source>
</evidence>
<dbReference type="GO" id="GO:1901255">
    <property type="term" value="P:nucleotide-excision repair involved in interstrand cross-link repair"/>
    <property type="evidence" value="ECO:0007669"/>
    <property type="project" value="TreeGrafter"/>
</dbReference>
<dbReference type="GO" id="GO:0000014">
    <property type="term" value="F:single-stranded DNA endodeoxyribonuclease activity"/>
    <property type="evidence" value="ECO:0007669"/>
    <property type="project" value="TreeGrafter"/>
</dbReference>
<dbReference type="SUPFAM" id="SSF52980">
    <property type="entry name" value="Restriction endonuclease-like"/>
    <property type="match status" value="1"/>
</dbReference>
<evidence type="ECO:0000313" key="9">
    <source>
        <dbReference type="EMBL" id="ADC64286.1"/>
    </source>
</evidence>
<keyword evidence="5" id="KW-0238">DNA-binding</keyword>
<dbReference type="SMART" id="SM00278">
    <property type="entry name" value="HhH1"/>
    <property type="match status" value="2"/>
</dbReference>
<dbReference type="SMART" id="SM00891">
    <property type="entry name" value="ERCC4"/>
    <property type="match status" value="1"/>
</dbReference>
<evidence type="ECO:0000256" key="4">
    <source>
        <dbReference type="ARBA" id="ARBA00022801"/>
    </source>
</evidence>
<dbReference type="RefSeq" id="WP_012964635.1">
    <property type="nucleotide sequence ID" value="NC_013849.1"/>
</dbReference>
<keyword evidence="2" id="KW-0255">Endonuclease</keyword>
<evidence type="ECO:0000256" key="5">
    <source>
        <dbReference type="ARBA" id="ARBA00023125"/>
    </source>
</evidence>